<evidence type="ECO:0000256" key="1">
    <source>
        <dbReference type="PROSITE-ProRule" id="PRU00169"/>
    </source>
</evidence>
<dbReference type="GO" id="GO:0000156">
    <property type="term" value="F:phosphorelay response regulator activity"/>
    <property type="evidence" value="ECO:0007669"/>
    <property type="project" value="InterPro"/>
</dbReference>
<dbReference type="InterPro" id="IPR007492">
    <property type="entry name" value="LytTR_DNA-bd_dom"/>
</dbReference>
<gene>
    <name evidence="4" type="ORF">BJP51_28160</name>
</gene>
<comment type="caution">
    <text evidence="4">The sequence shown here is derived from an EMBL/GenBank/DDBJ whole genome shotgun (WGS) entry which is preliminary data.</text>
</comment>
<dbReference type="InterPro" id="IPR046947">
    <property type="entry name" value="LytR-like"/>
</dbReference>
<dbReference type="AlphaFoldDB" id="A0A1R0WZK3"/>
<accession>A0A1R0WZK3</accession>
<evidence type="ECO:0000313" key="5">
    <source>
        <dbReference type="Proteomes" id="UP000187465"/>
    </source>
</evidence>
<dbReference type="Pfam" id="PF00072">
    <property type="entry name" value="Response_reg"/>
    <property type="match status" value="1"/>
</dbReference>
<dbReference type="RefSeq" id="WP_076179648.1">
    <property type="nucleotide sequence ID" value="NZ_MKQP01000046.1"/>
</dbReference>
<dbReference type="Pfam" id="PF04397">
    <property type="entry name" value="LytTR"/>
    <property type="match status" value="1"/>
</dbReference>
<dbReference type="PANTHER" id="PTHR37299">
    <property type="entry name" value="TRANSCRIPTIONAL REGULATOR-RELATED"/>
    <property type="match status" value="1"/>
</dbReference>
<proteinExistence type="predicted"/>
<protein>
    <submittedName>
        <fullName evidence="4">DNA-binding response regulator</fullName>
    </submittedName>
</protein>
<dbReference type="Gene3D" id="3.40.50.2300">
    <property type="match status" value="1"/>
</dbReference>
<dbReference type="PROSITE" id="PS50110">
    <property type="entry name" value="RESPONSE_REGULATORY"/>
    <property type="match status" value="1"/>
</dbReference>
<dbReference type="PANTHER" id="PTHR37299:SF1">
    <property type="entry name" value="STAGE 0 SPORULATION PROTEIN A HOMOLOG"/>
    <property type="match status" value="1"/>
</dbReference>
<dbReference type="EMBL" id="MKQP01000046">
    <property type="protein sequence ID" value="OMD25090.1"/>
    <property type="molecule type" value="Genomic_DNA"/>
</dbReference>
<feature type="modified residue" description="4-aspartylphosphate" evidence="1">
    <location>
        <position position="61"/>
    </location>
</feature>
<dbReference type="InterPro" id="IPR001789">
    <property type="entry name" value="Sig_transdc_resp-reg_receiver"/>
</dbReference>
<dbReference type="Proteomes" id="UP000187465">
    <property type="component" value="Unassembled WGS sequence"/>
</dbReference>
<dbReference type="GO" id="GO:0003677">
    <property type="term" value="F:DNA binding"/>
    <property type="evidence" value="ECO:0007669"/>
    <property type="project" value="UniProtKB-KW"/>
</dbReference>
<dbReference type="SUPFAM" id="SSF52172">
    <property type="entry name" value="CheY-like"/>
    <property type="match status" value="1"/>
</dbReference>
<evidence type="ECO:0000259" key="2">
    <source>
        <dbReference type="PROSITE" id="PS50110"/>
    </source>
</evidence>
<dbReference type="SMART" id="SM00850">
    <property type="entry name" value="LytTR"/>
    <property type="match status" value="1"/>
</dbReference>
<dbReference type="Gene3D" id="2.40.50.1020">
    <property type="entry name" value="LytTr DNA-binding domain"/>
    <property type="match status" value="1"/>
</dbReference>
<reference evidence="4 5" key="1">
    <citation type="submission" date="2016-10" db="EMBL/GenBank/DDBJ databases">
        <title>Paenibacillus species isolates.</title>
        <authorList>
            <person name="Beno S.M."/>
        </authorList>
    </citation>
    <scope>NUCLEOTIDE SEQUENCE [LARGE SCALE GENOMIC DNA]</scope>
    <source>
        <strain evidence="4 5">FSL H7-0604</strain>
    </source>
</reference>
<name>A0A1R0WZK3_9BACL</name>
<evidence type="ECO:0000259" key="3">
    <source>
        <dbReference type="PROSITE" id="PS50930"/>
    </source>
</evidence>
<dbReference type="InterPro" id="IPR011006">
    <property type="entry name" value="CheY-like_superfamily"/>
</dbReference>
<feature type="domain" description="Response regulatory" evidence="2">
    <location>
        <begin position="3"/>
        <end position="125"/>
    </location>
</feature>
<evidence type="ECO:0000313" key="4">
    <source>
        <dbReference type="EMBL" id="OMD25090.1"/>
    </source>
</evidence>
<dbReference type="PROSITE" id="PS50930">
    <property type="entry name" value="HTH_LYTTR"/>
    <property type="match status" value="1"/>
</dbReference>
<organism evidence="4 5">
    <name type="scientific">Paenibacillus odorifer</name>
    <dbReference type="NCBI Taxonomy" id="189426"/>
    <lineage>
        <taxon>Bacteria</taxon>
        <taxon>Bacillati</taxon>
        <taxon>Bacillota</taxon>
        <taxon>Bacilli</taxon>
        <taxon>Bacillales</taxon>
        <taxon>Paenibacillaceae</taxon>
        <taxon>Paenibacillus</taxon>
    </lineage>
</organism>
<feature type="domain" description="HTH LytTR-type" evidence="3">
    <location>
        <begin position="165"/>
        <end position="239"/>
    </location>
</feature>
<keyword evidence="4" id="KW-0238">DNA-binding</keyword>
<keyword evidence="1" id="KW-0597">Phosphoprotein</keyword>
<sequence length="249" mass="29414">MLRIAVCDDEKKEHELLKEYLPRLMKSTAYSFEIQYFTCGEELLHYYNQQSSYPFHILLMDIELRGLNGIEVAKKIRALPDREVQFIFLTNYPQYVMNSFDVQPFHYLIKPVDYEYFEAKIIKLCNYIISSVNRFLMIKTEDGHIVIKNSDVIAIVKIKHSLAKNRLKIITSMQHYIISGTISEYISKLNRPFMLIHRSVIVNLEHVHKFTATSVIMHNQEQFPIGRTQAKEVKEAYAYYMIAQFKERG</sequence>
<dbReference type="SMART" id="SM00448">
    <property type="entry name" value="REC"/>
    <property type="match status" value="1"/>
</dbReference>